<accession>A0ABT7FCZ5</accession>
<dbReference type="Pfam" id="PF04264">
    <property type="entry name" value="YceI"/>
    <property type="match status" value="1"/>
</dbReference>
<gene>
    <name evidence="2" type="ORF">QO034_07390</name>
</gene>
<sequence>MIIALARRGLNAQPVGDSRLREIMKVKVKFVAVALAVVAACAEADTWTADPDHTEVRAYWDHSGFSEQSLEFTKFDGSLQFSLDAVPQSNAFFSIPVSSIATGVAQLDKDLLGPTFFDVENFPNISFQSSSFRQVGPRSVIVTGDLTIKDVTKAATFDVTVLNLGEHPVGRFYKPFQGTWLGVFAVATIKRSEWGMGAFVPIGSDEIRIEINSELKAEN</sequence>
<reference evidence="2 3" key="1">
    <citation type="submission" date="2023-05" db="EMBL/GenBank/DDBJ databases">
        <title>Sedimentitalea sp. nov. JM2-8.</title>
        <authorList>
            <person name="Huang J."/>
        </authorList>
    </citation>
    <scope>NUCLEOTIDE SEQUENCE [LARGE SCALE GENOMIC DNA]</scope>
    <source>
        <strain evidence="2 3">JM2-8</strain>
    </source>
</reference>
<proteinExistence type="predicted"/>
<dbReference type="InterPro" id="IPR036761">
    <property type="entry name" value="TTHA0802/YceI-like_sf"/>
</dbReference>
<evidence type="ECO:0000313" key="2">
    <source>
        <dbReference type="EMBL" id="MDK3072930.1"/>
    </source>
</evidence>
<name>A0ABT7FCZ5_9RHOB</name>
<dbReference type="InterPro" id="IPR007372">
    <property type="entry name" value="Lipid/polyisoprenoid-bd_YceI"/>
</dbReference>
<dbReference type="Proteomes" id="UP001227126">
    <property type="component" value="Unassembled WGS sequence"/>
</dbReference>
<dbReference type="PANTHER" id="PTHR34406">
    <property type="entry name" value="PROTEIN YCEI"/>
    <property type="match status" value="1"/>
</dbReference>
<comment type="caution">
    <text evidence="2">The sequence shown here is derived from an EMBL/GenBank/DDBJ whole genome shotgun (WGS) entry which is preliminary data.</text>
</comment>
<evidence type="ECO:0000313" key="3">
    <source>
        <dbReference type="Proteomes" id="UP001227126"/>
    </source>
</evidence>
<protein>
    <submittedName>
        <fullName evidence="2">YceI family protein</fullName>
    </submittedName>
</protein>
<organism evidence="2 3">
    <name type="scientific">Sedimentitalea xiamensis</name>
    <dbReference type="NCBI Taxonomy" id="3050037"/>
    <lineage>
        <taxon>Bacteria</taxon>
        <taxon>Pseudomonadati</taxon>
        <taxon>Pseudomonadota</taxon>
        <taxon>Alphaproteobacteria</taxon>
        <taxon>Rhodobacterales</taxon>
        <taxon>Paracoccaceae</taxon>
        <taxon>Sedimentitalea</taxon>
    </lineage>
</organism>
<feature type="domain" description="Lipid/polyisoprenoid-binding YceI-like" evidence="1">
    <location>
        <begin position="46"/>
        <end position="216"/>
    </location>
</feature>
<evidence type="ECO:0000259" key="1">
    <source>
        <dbReference type="SMART" id="SM00867"/>
    </source>
</evidence>
<dbReference type="SMART" id="SM00867">
    <property type="entry name" value="YceI"/>
    <property type="match status" value="1"/>
</dbReference>
<dbReference type="SUPFAM" id="SSF101874">
    <property type="entry name" value="YceI-like"/>
    <property type="match status" value="1"/>
</dbReference>
<dbReference type="Gene3D" id="2.40.128.110">
    <property type="entry name" value="Lipid/polyisoprenoid-binding, YceI-like"/>
    <property type="match status" value="1"/>
</dbReference>
<dbReference type="EMBL" id="JASNJE010000006">
    <property type="protein sequence ID" value="MDK3072930.1"/>
    <property type="molecule type" value="Genomic_DNA"/>
</dbReference>
<dbReference type="PANTHER" id="PTHR34406:SF1">
    <property type="entry name" value="PROTEIN YCEI"/>
    <property type="match status" value="1"/>
</dbReference>
<keyword evidence="3" id="KW-1185">Reference proteome</keyword>